<name>I4YQE3_9HYPH</name>
<dbReference type="OrthoDB" id="8018629at2"/>
<dbReference type="Proteomes" id="UP000003947">
    <property type="component" value="Unassembled WGS sequence"/>
</dbReference>
<evidence type="ECO:0000313" key="2">
    <source>
        <dbReference type="Proteomes" id="UP000003947"/>
    </source>
</evidence>
<accession>I4YQE3</accession>
<evidence type="ECO:0000313" key="1">
    <source>
        <dbReference type="EMBL" id="EIM26185.1"/>
    </source>
</evidence>
<protein>
    <submittedName>
        <fullName evidence="1">Uncharacterized protein</fullName>
    </submittedName>
</protein>
<dbReference type="AlphaFoldDB" id="I4YQE3"/>
<proteinExistence type="predicted"/>
<gene>
    <name evidence="1" type="ORF">MicloDRAFT_00051430</name>
</gene>
<organism evidence="1 2">
    <name type="scientific">Microvirga lotononidis</name>
    <dbReference type="NCBI Taxonomy" id="864069"/>
    <lineage>
        <taxon>Bacteria</taxon>
        <taxon>Pseudomonadati</taxon>
        <taxon>Pseudomonadota</taxon>
        <taxon>Alphaproteobacteria</taxon>
        <taxon>Hyphomicrobiales</taxon>
        <taxon>Methylobacteriaceae</taxon>
        <taxon>Microvirga</taxon>
    </lineage>
</organism>
<dbReference type="RefSeq" id="WP_009492164.1">
    <property type="nucleotide sequence ID" value="NZ_CP141050.1"/>
</dbReference>
<dbReference type="PATRIC" id="fig|864069.3.peg.5533"/>
<dbReference type="STRING" id="864069.MicloDRAFT_00051430"/>
<dbReference type="EMBL" id="JH660646">
    <property type="protein sequence ID" value="EIM26185.1"/>
    <property type="molecule type" value="Genomic_DNA"/>
</dbReference>
<keyword evidence="2" id="KW-1185">Reference proteome</keyword>
<sequence>MDASRYSLKLHTDFPGKGWLLELHMNDSDEEEVAFVETFRATAFRYLGAAPHGFTRHEDGKRFVDTCWFLQGESSTWLMFEFWTSDQTAILDGVIRVIEALETQGVSVVLQ</sequence>
<reference evidence="1 2" key="1">
    <citation type="submission" date="2012-02" db="EMBL/GenBank/DDBJ databases">
        <title>Improved High-Quality Draft sequence of Microvirga sp. WSM3557.</title>
        <authorList>
            <consortium name="US DOE Joint Genome Institute"/>
            <person name="Lucas S."/>
            <person name="Han J."/>
            <person name="Lapidus A."/>
            <person name="Cheng J.-F."/>
            <person name="Goodwin L."/>
            <person name="Pitluck S."/>
            <person name="Peters L."/>
            <person name="Zhang X."/>
            <person name="Detter J.C."/>
            <person name="Han C."/>
            <person name="Tapia R."/>
            <person name="Land M."/>
            <person name="Hauser L."/>
            <person name="Kyrpides N."/>
            <person name="Ivanova N."/>
            <person name="Pagani I."/>
            <person name="Brau L."/>
            <person name="Yates R."/>
            <person name="O'Hara G."/>
            <person name="Rui T."/>
            <person name="Howieson J."/>
            <person name="Reeve W."/>
            <person name="Woyke T."/>
        </authorList>
    </citation>
    <scope>NUCLEOTIDE SEQUENCE [LARGE SCALE GENOMIC DNA]</scope>
    <source>
        <strain evidence="1 2">WSM3557</strain>
    </source>
</reference>
<dbReference type="HOGENOM" id="CLU_2155437_0_0_5"/>